<keyword evidence="8" id="KW-0626">Porin</keyword>
<evidence type="ECO:0000256" key="1">
    <source>
        <dbReference type="ARBA" id="ARBA00004571"/>
    </source>
</evidence>
<dbReference type="InterPro" id="IPR001702">
    <property type="entry name" value="Porin_Gram-ve"/>
</dbReference>
<name>A0ABU9BJP2_9BURK</name>
<evidence type="ECO:0000256" key="10">
    <source>
        <dbReference type="ARBA" id="ARBA00023237"/>
    </source>
</evidence>
<keyword evidence="14" id="KW-1185">Reference proteome</keyword>
<keyword evidence="10" id="KW-0998">Cell outer membrane</keyword>
<sequence>MSSSLIRRPHLLIGSAALLLSAAAHAEFQVYGTLDLSLGKNEIAGDQKVDFHSGGGTNGNSTSKFGFKGSTDVGNGLKANFQLESGALQSDGSISGKFFGRQAWAGLSGAFGEARLGVQDNVGFEVHSGNDLNGAANAASALVNAGVSPTLGNGRAKGRELQYFSPSFGGVKFLAAVQPAGEDSASDSTIKTNGALGAVYAAGPLNVALSFESRTHENSANAAGLSATYALGAAKVMASYSKIGDSFGPGLGVSAPVAGFTVGAQFAKNNANGALATEWFVNREVLKNTVVYFDVGTLNTTTEKVKQTYALGAIYSF</sequence>
<evidence type="ECO:0000256" key="3">
    <source>
        <dbReference type="ARBA" id="ARBA00022448"/>
    </source>
</evidence>
<keyword evidence="4" id="KW-1134">Transmembrane beta strand</keyword>
<feature type="signal peptide" evidence="11">
    <location>
        <begin position="1"/>
        <end position="26"/>
    </location>
</feature>
<dbReference type="SUPFAM" id="SSF56935">
    <property type="entry name" value="Porins"/>
    <property type="match status" value="1"/>
</dbReference>
<accession>A0ABU9BJP2</accession>
<dbReference type="CDD" id="cd00342">
    <property type="entry name" value="gram_neg_porins"/>
    <property type="match status" value="1"/>
</dbReference>
<dbReference type="InterPro" id="IPR023614">
    <property type="entry name" value="Porin_dom_sf"/>
</dbReference>
<evidence type="ECO:0000256" key="4">
    <source>
        <dbReference type="ARBA" id="ARBA00022452"/>
    </source>
</evidence>
<dbReference type="Gene3D" id="2.40.160.10">
    <property type="entry name" value="Porin"/>
    <property type="match status" value="1"/>
</dbReference>
<gene>
    <name evidence="13" type="ORF">AACH11_24360</name>
</gene>
<organism evidence="13 14">
    <name type="scientific">Pseudaquabacterium rugosum</name>
    <dbReference type="NCBI Taxonomy" id="2984194"/>
    <lineage>
        <taxon>Bacteria</taxon>
        <taxon>Pseudomonadati</taxon>
        <taxon>Pseudomonadota</taxon>
        <taxon>Betaproteobacteria</taxon>
        <taxon>Burkholderiales</taxon>
        <taxon>Sphaerotilaceae</taxon>
        <taxon>Pseudaquabacterium</taxon>
    </lineage>
</organism>
<feature type="domain" description="Porin" evidence="12">
    <location>
        <begin position="16"/>
        <end position="300"/>
    </location>
</feature>
<dbReference type="PRINTS" id="PR00184">
    <property type="entry name" value="NEISSPPORIN"/>
</dbReference>
<evidence type="ECO:0000256" key="2">
    <source>
        <dbReference type="ARBA" id="ARBA00011233"/>
    </source>
</evidence>
<evidence type="ECO:0000313" key="13">
    <source>
        <dbReference type="EMBL" id="MEK8029102.1"/>
    </source>
</evidence>
<dbReference type="PANTHER" id="PTHR34501">
    <property type="entry name" value="PROTEIN YDDL-RELATED"/>
    <property type="match status" value="1"/>
</dbReference>
<feature type="chain" id="PRO_5045373721" evidence="11">
    <location>
        <begin position="27"/>
        <end position="317"/>
    </location>
</feature>
<evidence type="ECO:0000256" key="5">
    <source>
        <dbReference type="ARBA" id="ARBA00022692"/>
    </source>
</evidence>
<proteinExistence type="predicted"/>
<keyword evidence="6 11" id="KW-0732">Signal</keyword>
<dbReference type="InterPro" id="IPR002299">
    <property type="entry name" value="Porin_Neis"/>
</dbReference>
<keyword evidence="9" id="KW-0472">Membrane</keyword>
<keyword evidence="3" id="KW-0813">Transport</keyword>
<dbReference type="EMBL" id="JBBUTF010000040">
    <property type="protein sequence ID" value="MEK8029102.1"/>
    <property type="molecule type" value="Genomic_DNA"/>
</dbReference>
<evidence type="ECO:0000256" key="11">
    <source>
        <dbReference type="SAM" id="SignalP"/>
    </source>
</evidence>
<dbReference type="PANTHER" id="PTHR34501:SF9">
    <property type="entry name" value="MAJOR OUTER MEMBRANE PROTEIN P.IA"/>
    <property type="match status" value="1"/>
</dbReference>
<dbReference type="RefSeq" id="WP_341376889.1">
    <property type="nucleotide sequence ID" value="NZ_JBBUTF010000040.1"/>
</dbReference>
<comment type="subcellular location">
    <subcellularLocation>
        <location evidence="1">Cell outer membrane</location>
        <topology evidence="1">Multi-pass membrane protein</topology>
    </subcellularLocation>
</comment>
<reference evidence="13 14" key="1">
    <citation type="submission" date="2024-04" db="EMBL/GenBank/DDBJ databases">
        <title>Novel species of the genus Ideonella isolated from streams.</title>
        <authorList>
            <person name="Lu H."/>
        </authorList>
    </citation>
    <scope>NUCLEOTIDE SEQUENCE [LARGE SCALE GENOMIC DNA]</scope>
    <source>
        <strain evidence="13 14">BYS139W</strain>
    </source>
</reference>
<evidence type="ECO:0000259" key="12">
    <source>
        <dbReference type="Pfam" id="PF13609"/>
    </source>
</evidence>
<dbReference type="PRINTS" id="PR00182">
    <property type="entry name" value="ECOLNEIPORIN"/>
</dbReference>
<evidence type="ECO:0000256" key="6">
    <source>
        <dbReference type="ARBA" id="ARBA00022729"/>
    </source>
</evidence>
<evidence type="ECO:0000256" key="9">
    <source>
        <dbReference type="ARBA" id="ARBA00023136"/>
    </source>
</evidence>
<comment type="caution">
    <text evidence="13">The sequence shown here is derived from an EMBL/GenBank/DDBJ whole genome shotgun (WGS) entry which is preliminary data.</text>
</comment>
<evidence type="ECO:0000256" key="7">
    <source>
        <dbReference type="ARBA" id="ARBA00023065"/>
    </source>
</evidence>
<keyword evidence="7" id="KW-0406">Ion transport</keyword>
<evidence type="ECO:0000313" key="14">
    <source>
        <dbReference type="Proteomes" id="UP001368500"/>
    </source>
</evidence>
<dbReference type="InterPro" id="IPR050298">
    <property type="entry name" value="Gram-neg_bact_OMP"/>
</dbReference>
<keyword evidence="5" id="KW-0812">Transmembrane</keyword>
<dbReference type="Pfam" id="PF13609">
    <property type="entry name" value="Porin_4"/>
    <property type="match status" value="1"/>
</dbReference>
<evidence type="ECO:0000256" key="8">
    <source>
        <dbReference type="ARBA" id="ARBA00023114"/>
    </source>
</evidence>
<dbReference type="InterPro" id="IPR033900">
    <property type="entry name" value="Gram_neg_porin_domain"/>
</dbReference>
<comment type="subunit">
    <text evidence="2">Homotrimer.</text>
</comment>
<protein>
    <submittedName>
        <fullName evidence="13">Porin</fullName>
    </submittedName>
</protein>
<dbReference type="Proteomes" id="UP001368500">
    <property type="component" value="Unassembled WGS sequence"/>
</dbReference>